<dbReference type="EMBL" id="JAACFV010000104">
    <property type="protein sequence ID" value="KAF7505647.1"/>
    <property type="molecule type" value="Genomic_DNA"/>
</dbReference>
<name>A0A8H7E179_9EURO</name>
<sequence length="86" mass="9711">MCYNPGCATVRPFVQDSQNSKCPSITIETLNPWYLNLLHLPYATTTTQADDHQQVGRPLRVTTDTMASPPGSRHLQRYMLSFLRAS</sequence>
<protein>
    <submittedName>
        <fullName evidence="1">Uncharacterized protein</fullName>
    </submittedName>
</protein>
<accession>A0A8H7E179</accession>
<organism evidence="1 2">
    <name type="scientific">Endocarpon pusillum</name>
    <dbReference type="NCBI Taxonomy" id="364733"/>
    <lineage>
        <taxon>Eukaryota</taxon>
        <taxon>Fungi</taxon>
        <taxon>Dikarya</taxon>
        <taxon>Ascomycota</taxon>
        <taxon>Pezizomycotina</taxon>
        <taxon>Eurotiomycetes</taxon>
        <taxon>Chaetothyriomycetidae</taxon>
        <taxon>Verrucariales</taxon>
        <taxon>Verrucariaceae</taxon>
        <taxon>Endocarpon</taxon>
    </lineage>
</organism>
<comment type="caution">
    <text evidence="1">The sequence shown here is derived from an EMBL/GenBank/DDBJ whole genome shotgun (WGS) entry which is preliminary data.</text>
</comment>
<keyword evidence="2" id="KW-1185">Reference proteome</keyword>
<reference evidence="1" key="1">
    <citation type="submission" date="2020-02" db="EMBL/GenBank/DDBJ databases">
        <authorList>
            <person name="Palmer J.M."/>
        </authorList>
    </citation>
    <scope>NUCLEOTIDE SEQUENCE</scope>
    <source>
        <strain evidence="1">EPUS1.4</strain>
        <tissue evidence="1">Thallus</tissue>
    </source>
</reference>
<proteinExistence type="predicted"/>
<gene>
    <name evidence="1" type="ORF">GJ744_000582</name>
</gene>
<evidence type="ECO:0000313" key="2">
    <source>
        <dbReference type="Proteomes" id="UP000606974"/>
    </source>
</evidence>
<dbReference type="Proteomes" id="UP000606974">
    <property type="component" value="Unassembled WGS sequence"/>
</dbReference>
<dbReference type="AlphaFoldDB" id="A0A8H7E179"/>
<evidence type="ECO:0000313" key="1">
    <source>
        <dbReference type="EMBL" id="KAF7505647.1"/>
    </source>
</evidence>